<gene>
    <name evidence="1" type="ORF">MERR_LOCUS19123</name>
</gene>
<dbReference type="PANTHER" id="PTHR31317:SF17">
    <property type="entry name" value="F2J10.8 PROTEIN"/>
    <property type="match status" value="1"/>
</dbReference>
<evidence type="ECO:0000313" key="2">
    <source>
        <dbReference type="Proteomes" id="UP000467841"/>
    </source>
</evidence>
<dbReference type="Pfam" id="PF06219">
    <property type="entry name" value="DUF1005"/>
    <property type="match status" value="1"/>
</dbReference>
<accession>A0A6D2IVQ7</accession>
<dbReference type="AlphaFoldDB" id="A0A6D2IVQ7"/>
<dbReference type="EMBL" id="CACVBM020001113">
    <property type="protein sequence ID" value="CAA7031888.1"/>
    <property type="molecule type" value="Genomic_DNA"/>
</dbReference>
<organism evidence="1 2">
    <name type="scientific">Microthlaspi erraticum</name>
    <dbReference type="NCBI Taxonomy" id="1685480"/>
    <lineage>
        <taxon>Eukaryota</taxon>
        <taxon>Viridiplantae</taxon>
        <taxon>Streptophyta</taxon>
        <taxon>Embryophyta</taxon>
        <taxon>Tracheophyta</taxon>
        <taxon>Spermatophyta</taxon>
        <taxon>Magnoliopsida</taxon>
        <taxon>eudicotyledons</taxon>
        <taxon>Gunneridae</taxon>
        <taxon>Pentapetalae</taxon>
        <taxon>rosids</taxon>
        <taxon>malvids</taxon>
        <taxon>Brassicales</taxon>
        <taxon>Brassicaceae</taxon>
        <taxon>Coluteocarpeae</taxon>
        <taxon>Microthlaspi</taxon>
    </lineage>
</organism>
<dbReference type="OrthoDB" id="748166at2759"/>
<name>A0A6D2IVQ7_9BRAS</name>
<sequence>MDPCSYVRIIIGNLAVRFPEPSSSSSSSSNSSSGQSVSDVSSGNCYCKIKFKSFPRQIVSVPVLFRTESESEPRSSGNVSKFAACFTLSKTQTETSLKKPKWSILSIEIYTRGGASCGFVANSGEKLIGRFDVSLDLKSAETKTCLAHNGWVDLGTKKTKNKPGSDPELHVSVRVEPDPRYVFQFDGEPECSPQIFQVQGNTKQAVFTCKFGFRNSGDRNLCPSLSSSSLINGKEQTLKERKGWTITIHDLSGSPVAIASMVTPFVPSPGSNRVTRSNPGAWLILRPDGYTMKPWGRLEAWREPGISSDVLGYRFELFQDGVATAISVSSSIGTKVGGSFVIDGTTAAAASCLTSAAGSFDLSSAGSSRTCSGTGSDFGFLLPQAKRDLGFVMSAVVGGVEKQSEPKVEVGVKHVTCTEDAAAHVALAAAVDLSMDACKLFSHKLRKELRRQQSCVGVVV</sequence>
<dbReference type="PANTHER" id="PTHR31317">
    <property type="entry name" value="OS08G0163500 PROTEIN"/>
    <property type="match status" value="1"/>
</dbReference>
<protein>
    <submittedName>
        <fullName evidence="1">Uncharacterized protein</fullName>
    </submittedName>
</protein>
<keyword evidence="2" id="KW-1185">Reference proteome</keyword>
<comment type="caution">
    <text evidence="1">The sequence shown here is derived from an EMBL/GenBank/DDBJ whole genome shotgun (WGS) entry which is preliminary data.</text>
</comment>
<proteinExistence type="predicted"/>
<dbReference type="Proteomes" id="UP000467841">
    <property type="component" value="Unassembled WGS sequence"/>
</dbReference>
<evidence type="ECO:0000313" key="1">
    <source>
        <dbReference type="EMBL" id="CAA7031888.1"/>
    </source>
</evidence>
<dbReference type="InterPro" id="IPR010410">
    <property type="entry name" value="DUF1005"/>
</dbReference>
<reference evidence="1" key="1">
    <citation type="submission" date="2020-01" db="EMBL/GenBank/DDBJ databases">
        <authorList>
            <person name="Mishra B."/>
        </authorList>
    </citation>
    <scope>NUCLEOTIDE SEQUENCE [LARGE SCALE GENOMIC DNA]</scope>
</reference>